<feature type="coiled-coil region" evidence="1">
    <location>
        <begin position="666"/>
        <end position="693"/>
    </location>
</feature>
<protein>
    <submittedName>
        <fullName evidence="3">Uncharacterized protein</fullName>
    </submittedName>
</protein>
<name>A0AA36GN19_CYLNA</name>
<evidence type="ECO:0000256" key="2">
    <source>
        <dbReference type="SAM" id="MobiDB-lite"/>
    </source>
</evidence>
<feature type="compositionally biased region" description="Basic and acidic residues" evidence="2">
    <location>
        <begin position="1026"/>
        <end position="1036"/>
    </location>
</feature>
<feature type="coiled-coil region" evidence="1">
    <location>
        <begin position="307"/>
        <end position="353"/>
    </location>
</feature>
<evidence type="ECO:0000313" key="4">
    <source>
        <dbReference type="Proteomes" id="UP001176961"/>
    </source>
</evidence>
<feature type="region of interest" description="Disordered" evidence="2">
    <location>
        <begin position="1201"/>
        <end position="1236"/>
    </location>
</feature>
<feature type="compositionally biased region" description="Polar residues" evidence="2">
    <location>
        <begin position="1211"/>
        <end position="1227"/>
    </location>
</feature>
<feature type="coiled-coil region" evidence="1">
    <location>
        <begin position="898"/>
        <end position="1008"/>
    </location>
</feature>
<feature type="compositionally biased region" description="Basic and acidic residues" evidence="2">
    <location>
        <begin position="513"/>
        <end position="525"/>
    </location>
</feature>
<proteinExistence type="predicted"/>
<feature type="coiled-coil region" evidence="1">
    <location>
        <begin position="1568"/>
        <end position="1609"/>
    </location>
</feature>
<keyword evidence="4" id="KW-1185">Reference proteome</keyword>
<evidence type="ECO:0000313" key="3">
    <source>
        <dbReference type="EMBL" id="CAJ0595073.1"/>
    </source>
</evidence>
<reference evidence="3" key="1">
    <citation type="submission" date="2023-07" db="EMBL/GenBank/DDBJ databases">
        <authorList>
            <consortium name="CYATHOMIX"/>
        </authorList>
    </citation>
    <scope>NUCLEOTIDE SEQUENCE</scope>
    <source>
        <strain evidence="3">N/A</strain>
    </source>
</reference>
<feature type="coiled-coil region" evidence="1">
    <location>
        <begin position="60"/>
        <end position="274"/>
    </location>
</feature>
<evidence type="ECO:0000256" key="1">
    <source>
        <dbReference type="SAM" id="Coils"/>
    </source>
</evidence>
<feature type="region of interest" description="Disordered" evidence="2">
    <location>
        <begin position="476"/>
        <end position="525"/>
    </location>
</feature>
<sequence length="1650" mass="191575">MTQVINYNALNEFLDNQTDDISSIYHWYEKLSEYDLEGTESPAELDTLFHAVKFLMSFSFTAAEELREVAEREAAAMAEKEEAWEEQKIVLKEELDTLRERITVSAEAGDSTEAFRAQIDSLREENRELEKNNRDRDREMADLRDRFESLVSRADVLTRERDALEQHRNQMEDTIRELQRRISAKSEETTNEWESRKLRQRNEQAVTLTKQMQAVVVQNEELREEVVRVGDALEEATRIINESSARYAEQTAQYDAARRELRALSEENAVMREKLDASTSMLATVESEAMDVEQSTASKLREMTEVNRDLREELYVTRRELDELRQLADSMKQDEKEAELEKLRGELIEATKTARTLYGEITSKTSTDPTVAFQLRIMQLESHLEQSNEKIAAQKKTIQELEDTLISKDKIHGEVAAELERLRELKFGDAREELKRLTTQLAFRDEQIAKLTNHCTLLQVELGAYAEGTLKPLPRTSQVKNKVQETQTDGIRPDVVPQDEGSSTKKKPRKPLKQRETKEIEVERDGREQRAEIGVKRVFDQDMWEQQAVLMVTLYSELMQIMEEQEEKQKQMAEMEKVLFKSRRTMDDAKSQLRSAFEEIYQLKKSENEDVANNSEKEEHMVELLELQRFASSIKKGGTEVEKRAEELTRKFITEQIERVRLTRTTTILRRRCNRAEQAMRRARERMVAIETQAGKKCAQLQYQLDTSLIDLAHCQNQLVRSVSIETYEKLAIRFKKECVSEVLGTDIDETWKENLVSISSPVDAKTQELEAKNAYLKKIVEVISEQNDFWSKETEILQNENEELKRFVEDMENESDLKNILSSIEQRLLETIREQQEGRRDHERAYRKAREAEEKLALWRSEWLAQRSRLVFAIRTLQSALSNARLNSLNGLSLNQIELLKAKIQEVKENEMIAEDAKEKAQTLRDELQQKVAMQKASRKAKDTIEEEDRNILKLERKLQAVFSSLEMQTVKAERLDVTLKLKDDQLADLKKELISIEKENEELLTTIASANLWSKFTKDTEIDTQDKSIMEESKSISLERPPSSPLPEEPLSSGESEATSTDSDGGAVKTILQDNSKEFEKRLAKMKEAAELCIHGYKQQLQQKDQALEMYRKLAEEKLSSRPQPPAEKEIVREEVRVVDEQTEERLRQALGDVARLKEEIEELEKANRALYRKRRRSIVPVVNTVECQTDVILEEENEAKEQTELKSKPSSKTSPADSVSSNAENKMEAERRRLKSEIKQLQGKLRRVTANNKQLVLACEKIREDAMAELESRVPKLKEADEQALLRLRMDLEKAKKENRRLRKIIEDQRNSMDSIKRDNSQKKSGEDEVARWNERKKLEETLSTVRKKLADSLEREKGVREKLAKRDKFLEDLRRDEEQRQKELERIRKKFVELQFERDKAVKENAEVHILQQKLIEERDKATQENAEVYVLQKKLAEEAAKLEQNEKDILSLSSQLRQLQEENSALLQTIEEVKVKQKQSERTSSKTTYTVTASHSAQTKSVSWKEELITSSKTTQTAYTSPVAQYEVFKKIKRSKKDAAIEAVMPSSGEVTVLVDDRAVKQLDETRRKLTQMEDLLNEVTEKLKNCEKERQRLVDTNKLLIEQIECSEFGSLGAVNVLVDKLQAKDREIIQLRSQLIELAKLPR</sequence>
<dbReference type="Proteomes" id="UP001176961">
    <property type="component" value="Unassembled WGS sequence"/>
</dbReference>
<feature type="coiled-coil region" evidence="1">
    <location>
        <begin position="1447"/>
        <end position="1481"/>
    </location>
</feature>
<accession>A0AA36GN19</accession>
<feature type="coiled-coil region" evidence="1">
    <location>
        <begin position="377"/>
        <end position="404"/>
    </location>
</feature>
<keyword evidence="1" id="KW-0175">Coiled coil</keyword>
<gene>
    <name evidence="3" type="ORF">CYNAS_LOCUS7056</name>
</gene>
<organism evidence="3 4">
    <name type="scientific">Cylicocyclus nassatus</name>
    <name type="common">Nematode worm</name>
    <dbReference type="NCBI Taxonomy" id="53992"/>
    <lineage>
        <taxon>Eukaryota</taxon>
        <taxon>Metazoa</taxon>
        <taxon>Ecdysozoa</taxon>
        <taxon>Nematoda</taxon>
        <taxon>Chromadorea</taxon>
        <taxon>Rhabditida</taxon>
        <taxon>Rhabditina</taxon>
        <taxon>Rhabditomorpha</taxon>
        <taxon>Strongyloidea</taxon>
        <taxon>Strongylidae</taxon>
        <taxon>Cylicocyclus</taxon>
    </lineage>
</organism>
<comment type="caution">
    <text evidence="3">The sequence shown here is derived from an EMBL/GenBank/DDBJ whole genome shotgun (WGS) entry which is preliminary data.</text>
</comment>
<feature type="coiled-coil region" evidence="1">
    <location>
        <begin position="1071"/>
        <end position="1179"/>
    </location>
</feature>
<feature type="coiled-coil region" evidence="1">
    <location>
        <begin position="795"/>
        <end position="863"/>
    </location>
</feature>
<feature type="region of interest" description="Disordered" evidence="2">
    <location>
        <begin position="1026"/>
        <end position="1070"/>
    </location>
</feature>
<feature type="compositionally biased region" description="Polar residues" evidence="2">
    <location>
        <begin position="476"/>
        <end position="489"/>
    </location>
</feature>
<dbReference type="EMBL" id="CATQJL010000112">
    <property type="protein sequence ID" value="CAJ0595073.1"/>
    <property type="molecule type" value="Genomic_DNA"/>
</dbReference>